<dbReference type="SUPFAM" id="SSF51971">
    <property type="entry name" value="Nucleotide-binding domain"/>
    <property type="match status" value="1"/>
</dbReference>
<dbReference type="Gene3D" id="3.50.50.60">
    <property type="entry name" value="FAD/NAD(P)-binding domain"/>
    <property type="match status" value="1"/>
</dbReference>
<proteinExistence type="predicted"/>
<dbReference type="PANTHER" id="PTHR42783:SF3">
    <property type="entry name" value="GLUTAMATE SYNTHASE [NADPH] SMALL CHAIN-RELATED"/>
    <property type="match status" value="1"/>
</dbReference>
<accession>X1NYY1</accession>
<organism evidence="1">
    <name type="scientific">marine sediment metagenome</name>
    <dbReference type="NCBI Taxonomy" id="412755"/>
    <lineage>
        <taxon>unclassified sequences</taxon>
        <taxon>metagenomes</taxon>
        <taxon>ecological metagenomes</taxon>
    </lineage>
</organism>
<gene>
    <name evidence="1" type="ORF">S06H3_60994</name>
</gene>
<dbReference type="AlphaFoldDB" id="X1NYY1"/>
<feature type="non-terminal residue" evidence="1">
    <location>
        <position position="1"/>
    </location>
</feature>
<dbReference type="EMBL" id="BARV01039891">
    <property type="protein sequence ID" value="GAI48828.1"/>
    <property type="molecule type" value="Genomic_DNA"/>
</dbReference>
<comment type="caution">
    <text evidence="1">The sequence shown here is derived from an EMBL/GenBank/DDBJ whole genome shotgun (WGS) entry which is preliminary data.</text>
</comment>
<feature type="non-terminal residue" evidence="1">
    <location>
        <position position="178"/>
    </location>
</feature>
<dbReference type="PANTHER" id="PTHR42783">
    <property type="entry name" value="GLUTAMATE SYNTHASE [NADPH] SMALL CHAIN"/>
    <property type="match status" value="1"/>
</dbReference>
<sequence>DVTKAVSIGRLERFVADLGQGNESVPAVASASGMKVAMVGSGPGGIVAAADVRKAGHNVTIFEAFHKPGGVMVYGIPEFRLPKAVVWKEIDVLTKMGVKIVCNFVVGRTRTIEQLTGEDGFDAVFIGVGAGLPRFMGIEGESLVGVYSANEYLTRANLMKAYDFGRGADTPIAVSKKV</sequence>
<name>X1NYY1_9ZZZZ</name>
<evidence type="ECO:0000313" key="1">
    <source>
        <dbReference type="EMBL" id="GAI48828.1"/>
    </source>
</evidence>
<dbReference type="PRINTS" id="PR00419">
    <property type="entry name" value="ADXRDTASE"/>
</dbReference>
<protein>
    <submittedName>
        <fullName evidence="1">Uncharacterized protein</fullName>
    </submittedName>
</protein>
<dbReference type="InterPro" id="IPR036188">
    <property type="entry name" value="FAD/NAD-bd_sf"/>
</dbReference>
<dbReference type="Pfam" id="PF13450">
    <property type="entry name" value="NAD_binding_8"/>
    <property type="match status" value="1"/>
</dbReference>
<reference evidence="1" key="1">
    <citation type="journal article" date="2014" name="Front. Microbiol.">
        <title>High frequency of phylogenetically diverse reductive dehalogenase-homologous genes in deep subseafloor sedimentary metagenomes.</title>
        <authorList>
            <person name="Kawai M."/>
            <person name="Futagami T."/>
            <person name="Toyoda A."/>
            <person name="Takaki Y."/>
            <person name="Nishi S."/>
            <person name="Hori S."/>
            <person name="Arai W."/>
            <person name="Tsubouchi T."/>
            <person name="Morono Y."/>
            <person name="Uchiyama I."/>
            <person name="Ito T."/>
            <person name="Fujiyama A."/>
            <person name="Inagaki F."/>
            <person name="Takami H."/>
        </authorList>
    </citation>
    <scope>NUCLEOTIDE SEQUENCE</scope>
    <source>
        <strain evidence="1">Expedition CK06-06</strain>
    </source>
</reference>